<evidence type="ECO:0000313" key="6">
    <source>
        <dbReference type="EMBL" id="DAF54038.1"/>
    </source>
</evidence>
<feature type="domain" description="Phage tail tape measure protein" evidence="5">
    <location>
        <begin position="102"/>
        <end position="288"/>
    </location>
</feature>
<evidence type="ECO:0000256" key="2">
    <source>
        <dbReference type="ARBA" id="ARBA00022612"/>
    </source>
</evidence>
<feature type="transmembrane region" description="Helical" evidence="4">
    <location>
        <begin position="507"/>
        <end position="533"/>
    </location>
</feature>
<keyword evidence="4" id="KW-0812">Transmembrane</keyword>
<feature type="coiled-coil region" evidence="3">
    <location>
        <begin position="1163"/>
        <end position="1197"/>
    </location>
</feature>
<dbReference type="EMBL" id="BK032670">
    <property type="protein sequence ID" value="DAF54038.1"/>
    <property type="molecule type" value="Genomic_DNA"/>
</dbReference>
<feature type="transmembrane region" description="Helical" evidence="4">
    <location>
        <begin position="448"/>
        <end position="465"/>
    </location>
</feature>
<keyword evidence="3" id="KW-0175">Coiled coil</keyword>
<feature type="transmembrane region" description="Helical" evidence="4">
    <location>
        <begin position="472"/>
        <end position="495"/>
    </location>
</feature>
<evidence type="ECO:0000256" key="4">
    <source>
        <dbReference type="SAM" id="Phobius"/>
    </source>
</evidence>
<keyword evidence="2" id="KW-1188">Viral release from host cell</keyword>
<dbReference type="PANTHER" id="PTHR37813">
    <property type="entry name" value="FELS-2 PROPHAGE PROTEIN"/>
    <property type="match status" value="1"/>
</dbReference>
<dbReference type="SUPFAM" id="SSF58113">
    <property type="entry name" value="Apolipoprotein A-I"/>
    <property type="match status" value="1"/>
</dbReference>
<reference evidence="6" key="1">
    <citation type="journal article" date="2021" name="Proc. Natl. Acad. Sci. U.S.A.">
        <title>A Catalog of Tens of Thousands of Viruses from Human Metagenomes Reveals Hidden Associations with Chronic Diseases.</title>
        <authorList>
            <person name="Tisza M.J."/>
            <person name="Buck C.B."/>
        </authorList>
    </citation>
    <scope>NUCLEOTIDE SEQUENCE</scope>
    <source>
        <strain evidence="6">CtfyA6</strain>
    </source>
</reference>
<feature type="coiled-coil region" evidence="3">
    <location>
        <begin position="1016"/>
        <end position="1080"/>
    </location>
</feature>
<evidence type="ECO:0000256" key="3">
    <source>
        <dbReference type="SAM" id="Coils"/>
    </source>
</evidence>
<name>A0A8S5SSV7_9CAUD</name>
<dbReference type="InterPro" id="IPR010090">
    <property type="entry name" value="Phage_tape_meas"/>
</dbReference>
<organism evidence="6">
    <name type="scientific">Myoviridae sp. ctfyA6</name>
    <dbReference type="NCBI Taxonomy" id="2827698"/>
    <lineage>
        <taxon>Viruses</taxon>
        <taxon>Duplodnaviria</taxon>
        <taxon>Heunggongvirae</taxon>
        <taxon>Uroviricota</taxon>
        <taxon>Caudoviricetes</taxon>
    </lineage>
</organism>
<dbReference type="PANTHER" id="PTHR37813:SF1">
    <property type="entry name" value="FELS-2 PROPHAGE PROTEIN"/>
    <property type="match status" value="1"/>
</dbReference>
<keyword evidence="4" id="KW-1133">Transmembrane helix</keyword>
<proteinExistence type="predicted"/>
<keyword evidence="4" id="KW-0472">Membrane</keyword>
<protein>
    <submittedName>
        <fullName evidence="6">Minor tail protein</fullName>
    </submittedName>
</protein>
<evidence type="ECO:0000256" key="1">
    <source>
        <dbReference type="ARBA" id="ARBA00022465"/>
    </source>
</evidence>
<keyword evidence="1" id="KW-1245">Viral tail assembly</keyword>
<accession>A0A8S5SSV7</accession>
<dbReference type="NCBIfam" id="TIGR01760">
    <property type="entry name" value="tape_meas_TP901"/>
    <property type="match status" value="2"/>
</dbReference>
<dbReference type="Pfam" id="PF10145">
    <property type="entry name" value="PhageMin_Tail"/>
    <property type="match status" value="1"/>
</dbReference>
<evidence type="ECO:0000259" key="5">
    <source>
        <dbReference type="Pfam" id="PF10145"/>
    </source>
</evidence>
<dbReference type="GO" id="GO:0098003">
    <property type="term" value="P:viral tail assembly"/>
    <property type="evidence" value="ECO:0007669"/>
    <property type="project" value="UniProtKB-KW"/>
</dbReference>
<sequence length="1501" mass="164682">MINVGQAIAYLDLDTSRFRSQLSSVWNDFRQLTDSSQNLGDRISTLGGGLSKLGTNLTLGVTAPLVGFGVAATKVFGDFEAGINKISTLDTANKLNIPKLKDDILSLSDKIGIATGELNESVYSMGSAMGEVTQDTVKYVEVASKAAIAGFTDTNTAVDGLSTAMNIYGDKSVETMNLYADMMLNAQNLGKTTFGEMASSMGDILPIMSQLGLGMDIYSTSMAVLTKNGLQTSKATTGLKAAFSNIIKPTDDAIKVSQALGIEFNAAAVKSKGLLGFMKDVKSAMQQAAPEYVKISNSYSIVTSKMDAMEKAGKKSNKEYKELAKTKKALAKQMDLMAQAANSPIQGFAKLFGSVEALNTMMVLTSDQGMKDFDEILKTMPGSMGLVEEGFKKMDKGVKDTWEDTLVKMQNVAIKFGDIIAPTFSKVIEKFSSFLDWVSNLDSNTKNLIVTVGGFAAALGPILFVTGKILAIGGSVISFVSTLGPMIASLGAVAAGTATPVGFLGTAVAALTGPVGIAIAGVAALGVAGVALYNHFSQKALPAVELFGEGVSRATKDATQGFLEMNNEVHKNLENLKINSEVVTQEMATSISGNISSMAKQVITGLNQQREESKNSITGLLADVKDLQGQTSTEILAAIDADYNARQQKIQDSETNIKTILQTAANEQRELTVAEIQSINDLRTNIAQEGIQVLTNSEVEQKVILEKMKENEGIISAEAAAESVKNAVEKKEKVIKEAEEQYEKTLGEIIKLRDESKVISEEQADQLIAAAQKQKDESIKHAEDMHNNILTKAKSAAGENIDIVNWETGTIKSKWDVFTEQVKANWELIGAKWRETWAKAGEEWVKFKEQIAANWELIKAQFTEKIAHIKSQFATFKANIVAKVEEIKQGVITKFNKLKTDIISTFKNIKDTITGKISEAKDSALKTAGEFLSVGKDMINGIIQGIQNKAGELMAQAEEMARNAVESVKRALGIKSPSRVFENEVGKQIVAGTAQGMTKNINILRNASDKVHKELLKTEKSNLINLHSQIEALDRKIKENKAIKRNKANREELNSMRAHLLEEKKLLEQQKKEVEAMNTTKYMQETLISIHDKMTAAQKLHNEKMAKLNEDSTRESKARLRKYGLEEINSRYEELANLEKEKILTVSRQIETIEKEIILNKSTVRTKANKDRLDQKAKVLEAEKKMLEQDKKNLTSYSDAFAKTFEKMQADYQKAFDAIESKQNSLAEKLKSFGQLMETIKTDDGKEILKLGDLKGQISTIKQYGDVLDGLKRRGADADVISHVLSMGVEEAVKYGNLLLQQSQADFETYNKLMAEKRRVATEVASKAYATEFLKLKNEQGLRMLDLGITTEKQWGNIKTKMLTPMEQARKSINTTLKNIENSFRNMRLVIPKPKVPKIDVSYINRGGVSVPDYNVSWYDKGGVFYGPSIIGVGEKRPEFVGALEDLKTVVKSALNENGGKAVYQVTFTGNINVRNDNDIRMLSRELGDYILSQDRARGEI</sequence>
<feature type="coiled-coil region" evidence="3">
    <location>
        <begin position="717"/>
        <end position="755"/>
    </location>
</feature>